<comment type="caution">
    <text evidence="1">The sequence shown here is derived from an EMBL/GenBank/DDBJ whole genome shotgun (WGS) entry which is preliminary data.</text>
</comment>
<protein>
    <submittedName>
        <fullName evidence="1">Uncharacterized protein</fullName>
    </submittedName>
</protein>
<name>A0A4S8I3S4_9BACT</name>
<proteinExistence type="predicted"/>
<sequence length="135" mass="15357">MIPKTHATREVMRESDRNVYNNGTGTHTRIFDLLMMDSNGNPVYTLHYIHLFDPIFTDTIYQLTSQRLGPAYIEDAVEKKWNAINNTPETNGELGVTVTNGSITINYSGYKERSGYIVELLKNLIKDIDDQLQAS</sequence>
<keyword evidence="2" id="KW-1185">Reference proteome</keyword>
<dbReference type="OrthoDB" id="9834833at2"/>
<dbReference type="EMBL" id="STFF01000001">
    <property type="protein sequence ID" value="THU40952.1"/>
    <property type="molecule type" value="Genomic_DNA"/>
</dbReference>
<reference evidence="1 2" key="1">
    <citation type="submission" date="2019-04" db="EMBL/GenBank/DDBJ databases">
        <title>Niastella caeni sp. nov., isolated from activated sludge.</title>
        <authorList>
            <person name="Sheng M."/>
        </authorList>
    </citation>
    <scope>NUCLEOTIDE SEQUENCE [LARGE SCALE GENOMIC DNA]</scope>
    <source>
        <strain evidence="1 2">HX-2-15</strain>
    </source>
</reference>
<evidence type="ECO:0000313" key="1">
    <source>
        <dbReference type="EMBL" id="THU40952.1"/>
    </source>
</evidence>
<accession>A0A4S8I3S4</accession>
<organism evidence="1 2">
    <name type="scientific">Niastella caeni</name>
    <dbReference type="NCBI Taxonomy" id="2569763"/>
    <lineage>
        <taxon>Bacteria</taxon>
        <taxon>Pseudomonadati</taxon>
        <taxon>Bacteroidota</taxon>
        <taxon>Chitinophagia</taxon>
        <taxon>Chitinophagales</taxon>
        <taxon>Chitinophagaceae</taxon>
        <taxon>Niastella</taxon>
    </lineage>
</organism>
<dbReference type="AlphaFoldDB" id="A0A4S8I3S4"/>
<evidence type="ECO:0000313" key="2">
    <source>
        <dbReference type="Proteomes" id="UP000306918"/>
    </source>
</evidence>
<dbReference type="Proteomes" id="UP000306918">
    <property type="component" value="Unassembled WGS sequence"/>
</dbReference>
<gene>
    <name evidence="1" type="ORF">FAM09_02215</name>
</gene>
<dbReference type="RefSeq" id="WP_136575444.1">
    <property type="nucleotide sequence ID" value="NZ_STFF01000001.1"/>
</dbReference>